<dbReference type="AlphaFoldDB" id="A0A6N6NJH8"/>
<sequence length="122" mass="14087">MEKTTAYTDSRWSGKHFLRTYEGTNGKGERIEAEFTICENPHTTHSLPRLWHENGYTDRELETWWSVTVYCYDENDVCRAKYNPTAKKGGAGYVLNFDWVLEATPENLGKLSDEIARRAFAA</sequence>
<keyword evidence="2" id="KW-1185">Reference proteome</keyword>
<dbReference type="RefSeq" id="WP_158050283.1">
    <property type="nucleotide sequence ID" value="NZ_WAJR01000032.1"/>
</dbReference>
<evidence type="ECO:0000313" key="1">
    <source>
        <dbReference type="EMBL" id="KAB1636625.1"/>
    </source>
</evidence>
<dbReference type="Proteomes" id="UP000468668">
    <property type="component" value="Unassembled WGS sequence"/>
</dbReference>
<protein>
    <submittedName>
        <fullName evidence="1">Uncharacterized protein</fullName>
    </submittedName>
</protein>
<name>A0A6N6NJH8_9ACTN</name>
<dbReference type="OrthoDB" id="1900185at2"/>
<dbReference type="EMBL" id="WAJR01000032">
    <property type="protein sequence ID" value="KAB1636625.1"/>
    <property type="molecule type" value="Genomic_DNA"/>
</dbReference>
<gene>
    <name evidence="1" type="ORF">F8C90_09510</name>
</gene>
<comment type="caution">
    <text evidence="1">The sequence shown here is derived from an EMBL/GenBank/DDBJ whole genome shotgun (WGS) entry which is preliminary data.</text>
</comment>
<evidence type="ECO:0000313" key="2">
    <source>
        <dbReference type="Proteomes" id="UP000468668"/>
    </source>
</evidence>
<reference evidence="1 2" key="1">
    <citation type="submission" date="2019-09" db="EMBL/GenBank/DDBJ databases">
        <title>Whole genome shotgun sequencing (WGS) of Ellagibacter isourolithinifaciens DSM 104140(T) and Adlercreutzia muris DSM 29508(T).</title>
        <authorList>
            <person name="Stoll D.A."/>
            <person name="Danylec N."/>
            <person name="Huch M."/>
        </authorList>
    </citation>
    <scope>NUCLEOTIDE SEQUENCE [LARGE SCALE GENOMIC DNA]</scope>
    <source>
        <strain evidence="1 2">DSM 104140</strain>
    </source>
</reference>
<organism evidence="1 2">
    <name type="scientific">Ellagibacter isourolithinifaciens</name>
    <dbReference type="NCBI Taxonomy" id="2137581"/>
    <lineage>
        <taxon>Bacteria</taxon>
        <taxon>Bacillati</taxon>
        <taxon>Actinomycetota</taxon>
        <taxon>Coriobacteriia</taxon>
        <taxon>Eggerthellales</taxon>
        <taxon>Eggerthellaceae</taxon>
        <taxon>Ellagibacter</taxon>
    </lineage>
</organism>
<accession>A0A6N6NJH8</accession>
<dbReference type="GeneID" id="98658648"/>
<proteinExistence type="predicted"/>